<comment type="pathway">
    <text evidence="3 13">Purine metabolism; IMP biosynthesis via salvage pathway; IMP from hypoxanthine: step 1/1.</text>
</comment>
<dbReference type="AlphaFoldDB" id="A0A8S1ZPH9"/>
<evidence type="ECO:0000313" key="16">
    <source>
        <dbReference type="Proteomes" id="UP000682877"/>
    </source>
</evidence>
<gene>
    <name evidence="15" type="ORF">AARE701A_LOCUS5192</name>
</gene>
<evidence type="ECO:0000256" key="5">
    <source>
        <dbReference type="ARBA" id="ARBA00011895"/>
    </source>
</evidence>
<keyword evidence="16" id="KW-1185">Reference proteome</keyword>
<evidence type="ECO:0000259" key="14">
    <source>
        <dbReference type="Pfam" id="PF00156"/>
    </source>
</evidence>
<evidence type="ECO:0000313" key="15">
    <source>
        <dbReference type="EMBL" id="CAE5963813.1"/>
    </source>
</evidence>
<dbReference type="GO" id="GO:0000287">
    <property type="term" value="F:magnesium ion binding"/>
    <property type="evidence" value="ECO:0007669"/>
    <property type="project" value="TreeGrafter"/>
</dbReference>
<evidence type="ECO:0000256" key="1">
    <source>
        <dbReference type="ARBA" id="ARBA00001946"/>
    </source>
</evidence>
<dbReference type="InterPro" id="IPR029057">
    <property type="entry name" value="PRTase-like"/>
</dbReference>
<evidence type="ECO:0000256" key="7">
    <source>
        <dbReference type="ARBA" id="ARBA00022676"/>
    </source>
</evidence>
<keyword evidence="6 13" id="KW-0963">Cytoplasm</keyword>
<comment type="catalytic activity">
    <reaction evidence="13">
        <text>IMP + diphosphate = hypoxanthine + 5-phospho-alpha-D-ribose 1-diphosphate</text>
        <dbReference type="Rhea" id="RHEA:17973"/>
        <dbReference type="ChEBI" id="CHEBI:17368"/>
        <dbReference type="ChEBI" id="CHEBI:33019"/>
        <dbReference type="ChEBI" id="CHEBI:58017"/>
        <dbReference type="ChEBI" id="CHEBI:58053"/>
        <dbReference type="EC" id="2.4.2.8"/>
    </reaction>
</comment>
<dbReference type="GO" id="GO:0046100">
    <property type="term" value="P:hypoxanthine metabolic process"/>
    <property type="evidence" value="ECO:0007669"/>
    <property type="project" value="TreeGrafter"/>
</dbReference>
<dbReference type="CDD" id="cd06223">
    <property type="entry name" value="PRTases_typeI"/>
    <property type="match status" value="1"/>
</dbReference>
<evidence type="ECO:0000256" key="3">
    <source>
        <dbReference type="ARBA" id="ARBA00004669"/>
    </source>
</evidence>
<protein>
    <recommendedName>
        <fullName evidence="5 13">Hypoxanthine phosphoribosyltransferase</fullName>
        <ecNumber evidence="5 13">2.4.2.8</ecNumber>
    </recommendedName>
</protein>
<proteinExistence type="inferred from homology"/>
<dbReference type="InterPro" id="IPR000836">
    <property type="entry name" value="PRTase_dom"/>
</dbReference>
<dbReference type="InterPro" id="IPR005904">
    <property type="entry name" value="Hxn_phspho_trans"/>
</dbReference>
<comment type="similarity">
    <text evidence="4 13">Belongs to the purine/pyrimidine phosphoribosyltransferase family.</text>
</comment>
<sequence>MMMALDKHIEKVLFSDEVIAERVGQLGSEITSDFSGDSESPVFVGVATGACLFLADLVRRIDLPIAIDYIRAESYGSGTVSNGLPRISFDLKLDITNKHVVLVEDIVDTGNTLSCLIEHLKLKKASSVSVCTLLDKPSRRKVHFKLVGNGKFYSGFECPDEFVVGYGMDFAEQYRNLSYIGVLKPEYYM</sequence>
<keyword evidence="12 13" id="KW-0460">Magnesium</keyword>
<keyword evidence="10 13" id="KW-0660">Purine salvage</keyword>
<evidence type="ECO:0000256" key="4">
    <source>
        <dbReference type="ARBA" id="ARBA00008391"/>
    </source>
</evidence>
<dbReference type="GO" id="GO:0006178">
    <property type="term" value="P:guanine salvage"/>
    <property type="evidence" value="ECO:0007669"/>
    <property type="project" value="TreeGrafter"/>
</dbReference>
<evidence type="ECO:0000256" key="9">
    <source>
        <dbReference type="ARBA" id="ARBA00022723"/>
    </source>
</evidence>
<dbReference type="GO" id="GO:0000166">
    <property type="term" value="F:nucleotide binding"/>
    <property type="evidence" value="ECO:0007669"/>
    <property type="project" value="UniProtKB-KW"/>
</dbReference>
<dbReference type="GO" id="GO:0032264">
    <property type="term" value="P:IMP salvage"/>
    <property type="evidence" value="ECO:0007669"/>
    <property type="project" value="TreeGrafter"/>
</dbReference>
<dbReference type="GO" id="GO:0032263">
    <property type="term" value="P:GMP salvage"/>
    <property type="evidence" value="ECO:0007669"/>
    <property type="project" value="TreeGrafter"/>
</dbReference>
<dbReference type="FunFam" id="3.40.50.2020:FF:000057">
    <property type="entry name" value="Hypoxanthine phosphoribosyltransferase"/>
    <property type="match status" value="1"/>
</dbReference>
<organism evidence="15 16">
    <name type="scientific">Arabidopsis arenosa</name>
    <name type="common">Sand rock-cress</name>
    <name type="synonym">Cardaminopsis arenosa</name>
    <dbReference type="NCBI Taxonomy" id="38785"/>
    <lineage>
        <taxon>Eukaryota</taxon>
        <taxon>Viridiplantae</taxon>
        <taxon>Streptophyta</taxon>
        <taxon>Embryophyta</taxon>
        <taxon>Tracheophyta</taxon>
        <taxon>Spermatophyta</taxon>
        <taxon>Magnoliopsida</taxon>
        <taxon>eudicotyledons</taxon>
        <taxon>Gunneridae</taxon>
        <taxon>Pentapetalae</taxon>
        <taxon>rosids</taxon>
        <taxon>malvids</taxon>
        <taxon>Brassicales</taxon>
        <taxon>Brassicaceae</taxon>
        <taxon>Camelineae</taxon>
        <taxon>Arabidopsis</taxon>
    </lineage>
</organism>
<evidence type="ECO:0000256" key="2">
    <source>
        <dbReference type="ARBA" id="ARBA00004496"/>
    </source>
</evidence>
<dbReference type="GO" id="GO:0006166">
    <property type="term" value="P:purine ribonucleoside salvage"/>
    <property type="evidence" value="ECO:0007669"/>
    <property type="project" value="UniProtKB-KW"/>
</dbReference>
<keyword evidence="7 13" id="KW-0328">Glycosyltransferase</keyword>
<evidence type="ECO:0000256" key="11">
    <source>
        <dbReference type="ARBA" id="ARBA00022741"/>
    </source>
</evidence>
<dbReference type="PANTHER" id="PTHR43340">
    <property type="entry name" value="HYPOXANTHINE-GUANINE PHOSPHORIBOSYLTRANSFERASE"/>
    <property type="match status" value="1"/>
</dbReference>
<evidence type="ECO:0000256" key="6">
    <source>
        <dbReference type="ARBA" id="ARBA00022490"/>
    </source>
</evidence>
<dbReference type="Pfam" id="PF00156">
    <property type="entry name" value="Pribosyltran"/>
    <property type="match status" value="1"/>
</dbReference>
<dbReference type="SUPFAM" id="SSF53271">
    <property type="entry name" value="PRTase-like"/>
    <property type="match status" value="1"/>
</dbReference>
<keyword evidence="8 13" id="KW-0808">Transferase</keyword>
<accession>A0A8S1ZPH9</accession>
<feature type="domain" description="Phosphoribosyltransferase" evidence="14">
    <location>
        <begin position="23"/>
        <end position="170"/>
    </location>
</feature>
<evidence type="ECO:0000256" key="10">
    <source>
        <dbReference type="ARBA" id="ARBA00022726"/>
    </source>
</evidence>
<dbReference type="GO" id="GO:0005829">
    <property type="term" value="C:cytosol"/>
    <property type="evidence" value="ECO:0007669"/>
    <property type="project" value="TreeGrafter"/>
</dbReference>
<comment type="subcellular location">
    <subcellularLocation>
        <location evidence="2 13">Cytoplasm</location>
    </subcellularLocation>
</comment>
<dbReference type="PANTHER" id="PTHR43340:SF1">
    <property type="entry name" value="HYPOXANTHINE PHOSPHORIBOSYLTRANSFERASE"/>
    <property type="match status" value="1"/>
</dbReference>
<dbReference type="Proteomes" id="UP000682877">
    <property type="component" value="Chromosome 2"/>
</dbReference>
<dbReference type="EMBL" id="LR999452">
    <property type="protein sequence ID" value="CAE5963813.1"/>
    <property type="molecule type" value="Genomic_DNA"/>
</dbReference>
<dbReference type="Gene3D" id="3.40.50.2020">
    <property type="match status" value="1"/>
</dbReference>
<keyword evidence="9 13" id="KW-0479">Metal-binding</keyword>
<dbReference type="GO" id="GO:0004422">
    <property type="term" value="F:hypoxanthine phosphoribosyltransferase activity"/>
    <property type="evidence" value="ECO:0007669"/>
    <property type="project" value="InterPro"/>
</dbReference>
<evidence type="ECO:0000256" key="12">
    <source>
        <dbReference type="ARBA" id="ARBA00022842"/>
    </source>
</evidence>
<reference evidence="15" key="1">
    <citation type="submission" date="2021-01" db="EMBL/GenBank/DDBJ databases">
        <authorList>
            <person name="Bezrukov I."/>
        </authorList>
    </citation>
    <scope>NUCLEOTIDE SEQUENCE</scope>
</reference>
<dbReference type="EC" id="2.4.2.8" evidence="5 13"/>
<evidence type="ECO:0000256" key="13">
    <source>
        <dbReference type="RuleBase" id="RU364099"/>
    </source>
</evidence>
<keyword evidence="11 13" id="KW-0547">Nucleotide-binding</keyword>
<dbReference type="NCBIfam" id="TIGR01203">
    <property type="entry name" value="HGPRTase"/>
    <property type="match status" value="1"/>
</dbReference>
<evidence type="ECO:0000256" key="8">
    <source>
        <dbReference type="ARBA" id="ARBA00022679"/>
    </source>
</evidence>
<comment type="cofactor">
    <cofactor evidence="1 13">
        <name>Mg(2+)</name>
        <dbReference type="ChEBI" id="CHEBI:18420"/>
    </cofactor>
</comment>
<dbReference type="InterPro" id="IPR050408">
    <property type="entry name" value="HGPRT"/>
</dbReference>
<name>A0A8S1ZPH9_ARAAE</name>